<evidence type="ECO:0000256" key="2">
    <source>
        <dbReference type="SAM" id="SignalP"/>
    </source>
</evidence>
<dbReference type="PANTHER" id="PTHR40020:SF1">
    <property type="entry name" value="CYTOCHROME C OXIDASE ASSEMBLY FACTOR 2"/>
    <property type="match status" value="1"/>
</dbReference>
<dbReference type="GO" id="GO:0033617">
    <property type="term" value="P:mitochondrial respiratory chain complex IV assembly"/>
    <property type="evidence" value="ECO:0007669"/>
    <property type="project" value="TreeGrafter"/>
</dbReference>
<name>A0A6G1HCW2_9PEZI</name>
<evidence type="ECO:0000313" key="3">
    <source>
        <dbReference type="EMBL" id="KAF1990904.1"/>
    </source>
</evidence>
<protein>
    <submittedName>
        <fullName evidence="3">Uncharacterized protein</fullName>
    </submittedName>
</protein>
<dbReference type="EMBL" id="ML977141">
    <property type="protein sequence ID" value="KAF1990904.1"/>
    <property type="molecule type" value="Genomic_DNA"/>
</dbReference>
<sequence>MPPHLHPRSRLTTSLFTSTLAISFLVVGAPHILPCPVPPRAYADGEMDALDPGRRRRRRRKVVETRESCAVSGVVLTESEAEAGQTGGFEQEKEKERKRECPVPKPGGLVGQILGFEPREKSERTVVRVEAVRRRGREGGVDEKKE</sequence>
<accession>A0A6G1HCW2</accession>
<feature type="chain" id="PRO_5026328423" evidence="2">
    <location>
        <begin position="22"/>
        <end position="146"/>
    </location>
</feature>
<feature type="signal peptide" evidence="2">
    <location>
        <begin position="1"/>
        <end position="21"/>
    </location>
</feature>
<evidence type="ECO:0000256" key="1">
    <source>
        <dbReference type="SAM" id="MobiDB-lite"/>
    </source>
</evidence>
<dbReference type="AlphaFoldDB" id="A0A6G1HCW2"/>
<reference evidence="3" key="1">
    <citation type="journal article" date="2020" name="Stud. Mycol.">
        <title>101 Dothideomycetes genomes: a test case for predicting lifestyles and emergence of pathogens.</title>
        <authorList>
            <person name="Haridas S."/>
            <person name="Albert R."/>
            <person name="Binder M."/>
            <person name="Bloem J."/>
            <person name="Labutti K."/>
            <person name="Salamov A."/>
            <person name="Andreopoulos B."/>
            <person name="Baker S."/>
            <person name="Barry K."/>
            <person name="Bills G."/>
            <person name="Bluhm B."/>
            <person name="Cannon C."/>
            <person name="Castanera R."/>
            <person name="Culley D."/>
            <person name="Daum C."/>
            <person name="Ezra D."/>
            <person name="Gonzalez J."/>
            <person name="Henrissat B."/>
            <person name="Kuo A."/>
            <person name="Liang C."/>
            <person name="Lipzen A."/>
            <person name="Lutzoni F."/>
            <person name="Magnuson J."/>
            <person name="Mondo S."/>
            <person name="Nolan M."/>
            <person name="Ohm R."/>
            <person name="Pangilinan J."/>
            <person name="Park H.-J."/>
            <person name="Ramirez L."/>
            <person name="Alfaro M."/>
            <person name="Sun H."/>
            <person name="Tritt A."/>
            <person name="Yoshinaga Y."/>
            <person name="Zwiers L.-H."/>
            <person name="Turgeon B."/>
            <person name="Goodwin S."/>
            <person name="Spatafora J."/>
            <person name="Crous P."/>
            <person name="Grigoriev I."/>
        </authorList>
    </citation>
    <scope>NUCLEOTIDE SEQUENCE</scope>
    <source>
        <strain evidence="3">CBS 113979</strain>
    </source>
</reference>
<feature type="compositionally biased region" description="Basic and acidic residues" evidence="1">
    <location>
        <begin position="90"/>
        <end position="102"/>
    </location>
</feature>
<dbReference type="PANTHER" id="PTHR40020">
    <property type="entry name" value="CYTOCHROME C OXIDASE ASSEMBLY FACTOR 2"/>
    <property type="match status" value="1"/>
</dbReference>
<proteinExistence type="predicted"/>
<dbReference type="GO" id="GO:0005759">
    <property type="term" value="C:mitochondrial matrix"/>
    <property type="evidence" value="ECO:0007669"/>
    <property type="project" value="TreeGrafter"/>
</dbReference>
<dbReference type="Proteomes" id="UP000800041">
    <property type="component" value="Unassembled WGS sequence"/>
</dbReference>
<gene>
    <name evidence="3" type="ORF">K402DRAFT_389807</name>
</gene>
<keyword evidence="2" id="KW-0732">Signal</keyword>
<organism evidence="3 4">
    <name type="scientific">Aulographum hederae CBS 113979</name>
    <dbReference type="NCBI Taxonomy" id="1176131"/>
    <lineage>
        <taxon>Eukaryota</taxon>
        <taxon>Fungi</taxon>
        <taxon>Dikarya</taxon>
        <taxon>Ascomycota</taxon>
        <taxon>Pezizomycotina</taxon>
        <taxon>Dothideomycetes</taxon>
        <taxon>Pleosporomycetidae</taxon>
        <taxon>Aulographales</taxon>
        <taxon>Aulographaceae</taxon>
    </lineage>
</organism>
<feature type="region of interest" description="Disordered" evidence="1">
    <location>
        <begin position="80"/>
        <end position="112"/>
    </location>
</feature>
<keyword evidence="4" id="KW-1185">Reference proteome</keyword>
<evidence type="ECO:0000313" key="4">
    <source>
        <dbReference type="Proteomes" id="UP000800041"/>
    </source>
</evidence>